<name>A0ABW4ZGC0_9SPHI</name>
<dbReference type="RefSeq" id="WP_255905477.1">
    <property type="nucleotide sequence ID" value="NZ_JAFMZO010000005.1"/>
</dbReference>
<feature type="compositionally biased region" description="Basic and acidic residues" evidence="1">
    <location>
        <begin position="24"/>
        <end position="33"/>
    </location>
</feature>
<accession>A0ABW4ZGC0</accession>
<organism evidence="3 4">
    <name type="scientific">Paradesertivirga mongoliensis</name>
    <dbReference type="NCBI Taxonomy" id="2100740"/>
    <lineage>
        <taxon>Bacteria</taxon>
        <taxon>Pseudomonadati</taxon>
        <taxon>Bacteroidota</taxon>
        <taxon>Sphingobacteriia</taxon>
        <taxon>Sphingobacteriales</taxon>
        <taxon>Sphingobacteriaceae</taxon>
        <taxon>Paradesertivirga</taxon>
    </lineage>
</organism>
<evidence type="ECO:0000259" key="2">
    <source>
        <dbReference type="Pfam" id="PF13568"/>
    </source>
</evidence>
<protein>
    <submittedName>
        <fullName evidence="3">Outer membrane beta-barrel protein</fullName>
    </submittedName>
</protein>
<feature type="region of interest" description="Disordered" evidence="1">
    <location>
        <begin position="24"/>
        <end position="48"/>
    </location>
</feature>
<gene>
    <name evidence="3" type="ORF">ACFSJU_01595</name>
</gene>
<feature type="domain" description="Outer membrane protein beta-barrel" evidence="2">
    <location>
        <begin position="97"/>
        <end position="230"/>
    </location>
</feature>
<keyword evidence="4" id="KW-1185">Reference proteome</keyword>
<dbReference type="Proteomes" id="UP001597387">
    <property type="component" value="Unassembled WGS sequence"/>
</dbReference>
<comment type="caution">
    <text evidence="3">The sequence shown here is derived from an EMBL/GenBank/DDBJ whole genome shotgun (WGS) entry which is preliminary data.</text>
</comment>
<sequence length="255" mass="28988">MKLQIITGLLCLLTMAAIGQESKQDSVEKKEKAVTQPETAAKDSSRSHPNFSIQLTLSRIDLGLAKFTDNGSFTLSAPNQFLETDTWKTHNVGFEFFQMGYRFTHHFKVYLGAGIDWTHMRLKQDVTIKPGSATLDTIERNIDFQKNRFSSTYLRIPLSVQIRTNDDRKGNKIYLVFGPEIGFLINGKVKQVSEQEGKEKVKDDFNLNPFRYGAFGRLGYDDFGIYVKYYNSDVFADDQGPKGFKNLNFGVMVGF</sequence>
<reference evidence="4" key="1">
    <citation type="journal article" date="2019" name="Int. J. Syst. Evol. Microbiol.">
        <title>The Global Catalogue of Microorganisms (GCM) 10K type strain sequencing project: providing services to taxonomists for standard genome sequencing and annotation.</title>
        <authorList>
            <consortium name="The Broad Institute Genomics Platform"/>
            <consortium name="The Broad Institute Genome Sequencing Center for Infectious Disease"/>
            <person name="Wu L."/>
            <person name="Ma J."/>
        </authorList>
    </citation>
    <scope>NUCLEOTIDE SEQUENCE [LARGE SCALE GENOMIC DNA]</scope>
    <source>
        <strain evidence="4">KCTC 42217</strain>
    </source>
</reference>
<dbReference type="Pfam" id="PF13568">
    <property type="entry name" value="OMP_b-brl_2"/>
    <property type="match status" value="1"/>
</dbReference>
<dbReference type="InterPro" id="IPR025665">
    <property type="entry name" value="Beta-barrel_OMP_2"/>
</dbReference>
<dbReference type="EMBL" id="JBHUHZ010000001">
    <property type="protein sequence ID" value="MFD2161068.1"/>
    <property type="molecule type" value="Genomic_DNA"/>
</dbReference>
<proteinExistence type="predicted"/>
<evidence type="ECO:0000313" key="4">
    <source>
        <dbReference type="Proteomes" id="UP001597387"/>
    </source>
</evidence>
<evidence type="ECO:0000256" key="1">
    <source>
        <dbReference type="SAM" id="MobiDB-lite"/>
    </source>
</evidence>
<evidence type="ECO:0000313" key="3">
    <source>
        <dbReference type="EMBL" id="MFD2161068.1"/>
    </source>
</evidence>